<dbReference type="GO" id="GO:0005886">
    <property type="term" value="C:plasma membrane"/>
    <property type="evidence" value="ECO:0007669"/>
    <property type="project" value="UniProtKB-SubCell"/>
</dbReference>
<reference evidence="13" key="1">
    <citation type="submission" date="2013-02" db="EMBL/GenBank/DDBJ databases">
        <authorList>
            <person name="Cross G.A.M."/>
            <person name="Kim H.-S."/>
            <person name="Wickstead B."/>
        </authorList>
    </citation>
    <scope>NUCLEOTIDE SEQUENCE</scope>
    <source>
        <strain evidence="13">Lister 427</strain>
    </source>
</reference>
<evidence type="ECO:0000256" key="5">
    <source>
        <dbReference type="ARBA" id="ARBA00022729"/>
    </source>
</evidence>
<feature type="domain" description="Trypanosome variant surface glycoprotein B-type N-terminal" evidence="12">
    <location>
        <begin position="38"/>
        <end position="282"/>
    </location>
</feature>
<keyword evidence="3" id="KW-1003">Cell membrane</keyword>
<evidence type="ECO:0000256" key="3">
    <source>
        <dbReference type="ARBA" id="ARBA00022475"/>
    </source>
</evidence>
<feature type="compositionally biased region" description="Basic and acidic residues" evidence="10">
    <location>
        <begin position="342"/>
        <end position="351"/>
    </location>
</feature>
<feature type="region of interest" description="Disordered" evidence="10">
    <location>
        <begin position="1"/>
        <end position="43"/>
    </location>
</feature>
<keyword evidence="8" id="KW-0449">Lipoprotein</keyword>
<evidence type="ECO:0000256" key="8">
    <source>
        <dbReference type="ARBA" id="ARBA00023288"/>
    </source>
</evidence>
<evidence type="ECO:0000256" key="9">
    <source>
        <dbReference type="SAM" id="Coils"/>
    </source>
</evidence>
<evidence type="ECO:0000256" key="4">
    <source>
        <dbReference type="ARBA" id="ARBA00022622"/>
    </source>
</evidence>
<dbReference type="InterPro" id="IPR025932">
    <property type="entry name" value="Trypano_VSG_B_N_dom"/>
</dbReference>
<evidence type="ECO:0000256" key="6">
    <source>
        <dbReference type="ARBA" id="ARBA00023136"/>
    </source>
</evidence>
<dbReference type="InterPro" id="IPR027446">
    <property type="entry name" value="VSG_C_dom_sf"/>
</dbReference>
<evidence type="ECO:0000259" key="11">
    <source>
        <dbReference type="Pfam" id="PF10659"/>
    </source>
</evidence>
<proteinExistence type="predicted"/>
<dbReference type="Pfam" id="PF13206">
    <property type="entry name" value="VSG_B"/>
    <property type="match status" value="1"/>
</dbReference>
<keyword evidence="4" id="KW-0336">GPI-anchor</keyword>
<sequence>QKIRRKARKAGNLIGTDGRKQQPTHNKKLTNPNSRCGKVSEVNKRQKQKVVHLAAKANELAMAIPELRAKLTTAQATEELQKALIGDDLAKSGLKASGSDRVAACGPRNSPATDDGGADAGKSLLLDLLCLCGGHTTDTGAGKACCSGCEGLPNNANWVTNNDAKATAEFLAKQCPKATRTTCITSSAVEGAWARFLTRVSTPKGNAKAYENAIGILAGTGESGCDGHKNSNGGPCVKYGKKQVVTGEEPPKWLEHLRTAAQLNEEADSANRQIKSIERQLQGINVTLGTLLWDEAKAVKITAPGTGDEKLDENDGCASHKSNSTCTADNNCKWQGIAEEKGTCKPKEGEGQKNSAGTGTGTAGTST</sequence>
<keyword evidence="7" id="KW-0325">Glycoprotein</keyword>
<evidence type="ECO:0000256" key="2">
    <source>
        <dbReference type="ARBA" id="ARBA00004609"/>
    </source>
</evidence>
<feature type="region of interest" description="Disordered" evidence="10">
    <location>
        <begin position="305"/>
        <end position="330"/>
    </location>
</feature>
<dbReference type="SUPFAM" id="SSF118251">
    <property type="entry name" value="Variant surface glycoprotein MITAT 1.2, VSG 221, C-terminal domain"/>
    <property type="match status" value="1"/>
</dbReference>
<keyword evidence="9" id="KW-0175">Coiled coil</keyword>
<evidence type="ECO:0000259" key="12">
    <source>
        <dbReference type="Pfam" id="PF13206"/>
    </source>
</evidence>
<keyword evidence="6" id="KW-0472">Membrane</keyword>
<dbReference type="AlphaFoldDB" id="M4T9P9"/>
<feature type="compositionally biased region" description="Polar residues" evidence="10">
    <location>
        <begin position="320"/>
        <end position="330"/>
    </location>
</feature>
<comment type="function">
    <text evidence="1">VSG forms a coat on the surface of the parasite. The trypanosome evades the immune response of the host by expressing a series of antigenically distinct VSGs from an estimated 1000 VSG genes.</text>
</comment>
<feature type="region of interest" description="Disordered" evidence="10">
    <location>
        <begin position="342"/>
        <end position="367"/>
    </location>
</feature>
<dbReference type="EMBL" id="KC612199">
    <property type="protein sequence ID" value="AGH59630.1"/>
    <property type="molecule type" value="Genomic_DNA"/>
</dbReference>
<protein>
    <submittedName>
        <fullName evidence="13">Variant surface glycoprotein 3605</fullName>
    </submittedName>
</protein>
<evidence type="ECO:0000256" key="1">
    <source>
        <dbReference type="ARBA" id="ARBA00002523"/>
    </source>
</evidence>
<reference evidence="13" key="2">
    <citation type="journal article" date="2014" name="Mol. Biochem. Parasitol.">
        <title>Capturing the variant surface glycoprotein repertoire (the VSGnome) of Trypanosoma brucei Lister 427.</title>
        <authorList>
            <person name="Cross G.A."/>
            <person name="Kim H.S."/>
            <person name="Wickstead B."/>
        </authorList>
    </citation>
    <scope>NUCLEOTIDE SEQUENCE</scope>
    <source>
        <strain evidence="13">Lister 427</strain>
    </source>
</reference>
<feature type="coiled-coil region" evidence="9">
    <location>
        <begin position="260"/>
        <end position="287"/>
    </location>
</feature>
<feature type="compositionally biased region" description="Gly residues" evidence="10">
    <location>
        <begin position="358"/>
        <end position="367"/>
    </location>
</feature>
<feature type="domain" description="Trypanosome variant surface glycoprotein C-terminal" evidence="11">
    <location>
        <begin position="317"/>
        <end position="364"/>
    </location>
</feature>
<keyword evidence="5" id="KW-0732">Signal</keyword>
<evidence type="ECO:0000256" key="10">
    <source>
        <dbReference type="SAM" id="MobiDB-lite"/>
    </source>
</evidence>
<dbReference type="InterPro" id="IPR019609">
    <property type="entry name" value="Variant_surf_glycoprt_trypan_C"/>
</dbReference>
<dbReference type="GO" id="GO:0098552">
    <property type="term" value="C:side of membrane"/>
    <property type="evidence" value="ECO:0007669"/>
    <property type="project" value="UniProtKB-KW"/>
</dbReference>
<evidence type="ECO:0000313" key="13">
    <source>
        <dbReference type="EMBL" id="AGH59630.1"/>
    </source>
</evidence>
<feature type="compositionally biased region" description="Polar residues" evidence="10">
    <location>
        <begin position="21"/>
        <end position="34"/>
    </location>
</feature>
<feature type="non-terminal residue" evidence="13">
    <location>
        <position position="1"/>
    </location>
</feature>
<name>M4T9P9_9TRYP</name>
<evidence type="ECO:0000256" key="7">
    <source>
        <dbReference type="ARBA" id="ARBA00023180"/>
    </source>
</evidence>
<comment type="subcellular location">
    <subcellularLocation>
        <location evidence="2">Cell membrane</location>
        <topology evidence="2">Lipid-anchor</topology>
        <topology evidence="2">GPI-anchor</topology>
    </subcellularLocation>
</comment>
<accession>M4T9P9</accession>
<organism evidence="13">
    <name type="scientific">Trypanosoma brucei</name>
    <dbReference type="NCBI Taxonomy" id="5691"/>
    <lineage>
        <taxon>Eukaryota</taxon>
        <taxon>Discoba</taxon>
        <taxon>Euglenozoa</taxon>
        <taxon>Kinetoplastea</taxon>
        <taxon>Metakinetoplastina</taxon>
        <taxon>Trypanosomatida</taxon>
        <taxon>Trypanosomatidae</taxon>
        <taxon>Trypanosoma</taxon>
    </lineage>
</organism>
<dbReference type="Pfam" id="PF10659">
    <property type="entry name" value="Trypan_glycop_C"/>
    <property type="match status" value="1"/>
</dbReference>
<dbReference type="VEuPathDB" id="TriTrypDB:Tb427_000633400"/>